<sequence length="268" mass="30350">MLKVIALASLLVTLGGMLPSQAQAKSYQIGGQVVQDYDLNDYKYYKVKRPTPVVFLYANNTKKTRQLPKGTVVIGNKFKGSAVEKPTISFYLGQLDYKFLNKGRPKHVELLSTSDAIGSRRPQDYQRIARPAYLPALSLGTLRQMKFTTNPNQDNKVYSQLKITSNGFAEFTRFKNPNAVNGDQRPQFQVKIQKATNRGNTRQLYFAQKVPGWGMQRVHQSGKLKYRLTVVNQHRPFRTDGDPDDPNTLFWSRYTVGGKTLVTIIGKP</sequence>
<accession>A0ABQ0WZ41</accession>
<reference evidence="2 3" key="1">
    <citation type="submission" date="2019-07" db="EMBL/GenBank/DDBJ databases">
        <title>Whole genome shotgun sequence of Lactobacillus zymae NBRC 107157.</title>
        <authorList>
            <person name="Hosoyama A."/>
            <person name="Uohara A."/>
            <person name="Ohji S."/>
            <person name="Ichikawa N."/>
        </authorList>
    </citation>
    <scope>NUCLEOTIDE SEQUENCE [LARGE SCALE GENOMIC DNA]</scope>
    <source>
        <strain evidence="2 3">NBRC 107157</strain>
    </source>
</reference>
<name>A0ABQ0WZ41_9LACO</name>
<dbReference type="RefSeq" id="WP_057730043.1">
    <property type="nucleotide sequence ID" value="NZ_BJZK01000026.1"/>
</dbReference>
<keyword evidence="1" id="KW-0732">Signal</keyword>
<feature type="signal peptide" evidence="1">
    <location>
        <begin position="1"/>
        <end position="24"/>
    </location>
</feature>
<dbReference type="EMBL" id="BJZK01000026">
    <property type="protein sequence ID" value="GEO72692.1"/>
    <property type="molecule type" value="Genomic_DNA"/>
</dbReference>
<proteinExistence type="predicted"/>
<evidence type="ECO:0000256" key="1">
    <source>
        <dbReference type="SAM" id="SignalP"/>
    </source>
</evidence>
<evidence type="ECO:0008006" key="4">
    <source>
        <dbReference type="Google" id="ProtNLM"/>
    </source>
</evidence>
<organism evidence="2 3">
    <name type="scientific">Levilactobacillus zymae</name>
    <dbReference type="NCBI Taxonomy" id="267363"/>
    <lineage>
        <taxon>Bacteria</taxon>
        <taxon>Bacillati</taxon>
        <taxon>Bacillota</taxon>
        <taxon>Bacilli</taxon>
        <taxon>Lactobacillales</taxon>
        <taxon>Lactobacillaceae</taxon>
        <taxon>Levilactobacillus</taxon>
    </lineage>
</organism>
<gene>
    <name evidence="2" type="ORF">LZY01_18600</name>
</gene>
<evidence type="ECO:0000313" key="3">
    <source>
        <dbReference type="Proteomes" id="UP000321794"/>
    </source>
</evidence>
<feature type="chain" id="PRO_5046535822" description="Cell surface protein" evidence="1">
    <location>
        <begin position="25"/>
        <end position="268"/>
    </location>
</feature>
<evidence type="ECO:0000313" key="2">
    <source>
        <dbReference type="EMBL" id="GEO72692.1"/>
    </source>
</evidence>
<dbReference type="Proteomes" id="UP000321794">
    <property type="component" value="Unassembled WGS sequence"/>
</dbReference>
<comment type="caution">
    <text evidence="2">The sequence shown here is derived from an EMBL/GenBank/DDBJ whole genome shotgun (WGS) entry which is preliminary data.</text>
</comment>
<keyword evidence="3" id="KW-1185">Reference proteome</keyword>
<protein>
    <recommendedName>
        <fullName evidence="4">Cell surface protein</fullName>
    </recommendedName>
</protein>